<gene>
    <name evidence="3" type="ORF">ODALV1_LOCUS21750</name>
</gene>
<evidence type="ECO:0000256" key="2">
    <source>
        <dbReference type="SAM" id="MobiDB-lite"/>
    </source>
</evidence>
<keyword evidence="1" id="KW-0175">Coiled coil</keyword>
<proteinExistence type="predicted"/>
<name>A0ABP1REM9_9HEXA</name>
<dbReference type="EMBL" id="CAXLJM020000072">
    <property type="protein sequence ID" value="CAL8127246.1"/>
    <property type="molecule type" value="Genomic_DNA"/>
</dbReference>
<comment type="caution">
    <text evidence="3">The sequence shown here is derived from an EMBL/GenBank/DDBJ whole genome shotgun (WGS) entry which is preliminary data.</text>
</comment>
<feature type="coiled-coil region" evidence="1">
    <location>
        <begin position="232"/>
        <end position="270"/>
    </location>
</feature>
<evidence type="ECO:0000313" key="3">
    <source>
        <dbReference type="EMBL" id="CAL8127246.1"/>
    </source>
</evidence>
<keyword evidence="4" id="KW-1185">Reference proteome</keyword>
<reference evidence="3 4" key="1">
    <citation type="submission" date="2024-08" db="EMBL/GenBank/DDBJ databases">
        <authorList>
            <person name="Cucini C."/>
            <person name="Frati F."/>
        </authorList>
    </citation>
    <scope>NUCLEOTIDE SEQUENCE [LARGE SCALE GENOMIC DNA]</scope>
</reference>
<feature type="coiled-coil region" evidence="1">
    <location>
        <begin position="52"/>
        <end position="100"/>
    </location>
</feature>
<evidence type="ECO:0000313" key="4">
    <source>
        <dbReference type="Proteomes" id="UP001642540"/>
    </source>
</evidence>
<evidence type="ECO:0000256" key="1">
    <source>
        <dbReference type="SAM" id="Coils"/>
    </source>
</evidence>
<protein>
    <submittedName>
        <fullName evidence="3">Uncharacterized protein</fullName>
    </submittedName>
</protein>
<feature type="region of interest" description="Disordered" evidence="2">
    <location>
        <begin position="17"/>
        <end position="45"/>
    </location>
</feature>
<dbReference type="Proteomes" id="UP001642540">
    <property type="component" value="Unassembled WGS sequence"/>
</dbReference>
<feature type="coiled-coil region" evidence="1">
    <location>
        <begin position="129"/>
        <end position="187"/>
    </location>
</feature>
<organism evidence="3 4">
    <name type="scientific">Orchesella dallaii</name>
    <dbReference type="NCBI Taxonomy" id="48710"/>
    <lineage>
        <taxon>Eukaryota</taxon>
        <taxon>Metazoa</taxon>
        <taxon>Ecdysozoa</taxon>
        <taxon>Arthropoda</taxon>
        <taxon>Hexapoda</taxon>
        <taxon>Collembola</taxon>
        <taxon>Entomobryomorpha</taxon>
        <taxon>Entomobryoidea</taxon>
        <taxon>Orchesellidae</taxon>
        <taxon>Orchesellinae</taxon>
        <taxon>Orchesella</taxon>
    </lineage>
</organism>
<sequence length="317" mass="36550">MGAIQPITSTSVTIASGEDEISISDTTQSGKPNDDSENETMEDQQSCDTVSIKTLSEGHIALQANLQQATKELLEKRDLLRDLKDEVSRQQEKSHLLEERLCMVTEKLCCMTRALERREKTQDSLYTDIAEVKWKLHEATLLVEKLKRDKENFQNKSLMRRQEIEKMDGWESEMASQRQEIQEHIKLLKIYKTGLDNADAQLCAIRNGSKLMDLDQRKQTVREALNKRGEKCESMVIEIDEKTEKLEQLKKSLQAAEKQCSLRIKQLKNRLQCHLETQRRMQISNEYLQSKVDNGASARSYVPPMASRQVVLPLKRI</sequence>
<accession>A0ABP1REM9</accession>